<dbReference type="Proteomes" id="UP000214649">
    <property type="component" value="Unassembled WGS sequence"/>
</dbReference>
<evidence type="ECO:0000313" key="2">
    <source>
        <dbReference type="Proteomes" id="UP000214649"/>
    </source>
</evidence>
<protein>
    <submittedName>
        <fullName evidence="1">Uncharacterized protein</fullName>
    </submittedName>
</protein>
<accession>A0A239RF26</accession>
<sequence length="68" mass="7737">MKIEFFCKYCRKSLHVAYETTGDKNTKVLQGIIMTCGHCHNKHPRAMSLHNVTEGELLEKAVAGKIYI</sequence>
<gene>
    <name evidence="1" type="ORF">SAMN05216470_1811</name>
</gene>
<reference evidence="1 2" key="1">
    <citation type="submission" date="2017-07" db="EMBL/GenBank/DDBJ databases">
        <authorList>
            <person name="Sun Z.S."/>
            <person name="Albrecht U."/>
            <person name="Echele G."/>
            <person name="Lee C.C."/>
        </authorList>
    </citation>
    <scope>NUCLEOTIDE SEQUENCE [LARGE SCALE GENOMIC DNA]</scope>
    <source>
        <strain evidence="1 2">AR3</strain>
    </source>
</reference>
<dbReference type="EMBL" id="FZRA01000008">
    <property type="protein sequence ID" value="SNU09463.1"/>
    <property type="molecule type" value="Genomic_DNA"/>
</dbReference>
<proteinExistence type="predicted"/>
<name>A0A239RF26_STREI</name>
<evidence type="ECO:0000313" key="1">
    <source>
        <dbReference type="EMBL" id="SNU09463.1"/>
    </source>
</evidence>
<organism evidence="1 2">
    <name type="scientific">Streptococcus equinus</name>
    <name type="common">Streptococcus bovis</name>
    <dbReference type="NCBI Taxonomy" id="1335"/>
    <lineage>
        <taxon>Bacteria</taxon>
        <taxon>Bacillati</taxon>
        <taxon>Bacillota</taxon>
        <taxon>Bacilli</taxon>
        <taxon>Lactobacillales</taxon>
        <taxon>Streptococcaceae</taxon>
        <taxon>Streptococcus</taxon>
    </lineage>
</organism>
<dbReference type="AlphaFoldDB" id="A0A239RF26"/>